<evidence type="ECO:0000256" key="1">
    <source>
        <dbReference type="SAM" id="Phobius"/>
    </source>
</evidence>
<feature type="transmembrane region" description="Helical" evidence="1">
    <location>
        <begin position="73"/>
        <end position="97"/>
    </location>
</feature>
<evidence type="ECO:0008006" key="4">
    <source>
        <dbReference type="Google" id="ProtNLM"/>
    </source>
</evidence>
<evidence type="ECO:0000313" key="2">
    <source>
        <dbReference type="EMBL" id="KAK1922097.1"/>
    </source>
</evidence>
<sequence>MGALLGRTLAGLFFFASAGVVLGISAYFTSNYARAYIHYGEVTLLLVVSGLTVLFELLWIPLRFCTSGGPTSLAVEVVVLSLLWVLWLAAAATYTAFVKDALTVCNNKDLYYQAIRQTGYGSTVSSVARSSLDKGCAMIQADVAFAWISWIVATFMLVWTVYYATSRSSWRDSFRDGPTARRASFDEMRETKRGSIATNGTSVAGPAETV</sequence>
<keyword evidence="3" id="KW-1185">Reference proteome</keyword>
<dbReference type="Proteomes" id="UP001182556">
    <property type="component" value="Unassembled WGS sequence"/>
</dbReference>
<feature type="transmembrane region" description="Helical" evidence="1">
    <location>
        <begin position="12"/>
        <end position="30"/>
    </location>
</feature>
<protein>
    <recommendedName>
        <fullName evidence="4">MARVEL domain-containing protein</fullName>
    </recommendedName>
</protein>
<organism evidence="2 3">
    <name type="scientific">Papiliotrema laurentii</name>
    <name type="common">Cryptococcus laurentii</name>
    <dbReference type="NCBI Taxonomy" id="5418"/>
    <lineage>
        <taxon>Eukaryota</taxon>
        <taxon>Fungi</taxon>
        <taxon>Dikarya</taxon>
        <taxon>Basidiomycota</taxon>
        <taxon>Agaricomycotina</taxon>
        <taxon>Tremellomycetes</taxon>
        <taxon>Tremellales</taxon>
        <taxon>Rhynchogastremaceae</taxon>
        <taxon>Papiliotrema</taxon>
    </lineage>
</organism>
<feature type="transmembrane region" description="Helical" evidence="1">
    <location>
        <begin position="144"/>
        <end position="165"/>
    </location>
</feature>
<gene>
    <name evidence="2" type="ORF">DB88DRAFT_497136</name>
</gene>
<comment type="caution">
    <text evidence="2">The sequence shown here is derived from an EMBL/GenBank/DDBJ whole genome shotgun (WGS) entry which is preliminary data.</text>
</comment>
<name>A0AAD9CTZ2_PAPLA</name>
<reference evidence="2" key="1">
    <citation type="submission" date="2023-02" db="EMBL/GenBank/DDBJ databases">
        <title>Identification and recombinant expression of a fungal hydrolase from Papiliotrema laurentii that hydrolyzes apple cutin and clears colloidal polyester polyurethane.</title>
        <authorList>
            <consortium name="DOE Joint Genome Institute"/>
            <person name="Roman V.A."/>
            <person name="Bojanowski C."/>
            <person name="Crable B.R."/>
            <person name="Wagner D.N."/>
            <person name="Hung C.S."/>
            <person name="Nadeau L.J."/>
            <person name="Schratz L."/>
            <person name="Haridas S."/>
            <person name="Pangilinan J."/>
            <person name="Lipzen A."/>
            <person name="Na H."/>
            <person name="Yan M."/>
            <person name="Ng V."/>
            <person name="Grigoriev I.V."/>
            <person name="Spatafora J.W."/>
            <person name="Barlow D."/>
            <person name="Biffinger J."/>
            <person name="Kelley-Loughnane N."/>
            <person name="Varaljay V.A."/>
            <person name="Crookes-Goodson W.J."/>
        </authorList>
    </citation>
    <scope>NUCLEOTIDE SEQUENCE</scope>
    <source>
        <strain evidence="2">5307AH</strain>
    </source>
</reference>
<proteinExistence type="predicted"/>
<keyword evidence="1" id="KW-0812">Transmembrane</keyword>
<keyword evidence="1" id="KW-0472">Membrane</keyword>
<dbReference type="AlphaFoldDB" id="A0AAD9CTZ2"/>
<evidence type="ECO:0000313" key="3">
    <source>
        <dbReference type="Proteomes" id="UP001182556"/>
    </source>
</evidence>
<accession>A0AAD9CTZ2</accession>
<feature type="transmembrane region" description="Helical" evidence="1">
    <location>
        <begin position="42"/>
        <end position="61"/>
    </location>
</feature>
<keyword evidence="1" id="KW-1133">Transmembrane helix</keyword>
<dbReference type="EMBL" id="JAODAN010000009">
    <property type="protein sequence ID" value="KAK1922097.1"/>
    <property type="molecule type" value="Genomic_DNA"/>
</dbReference>